<name>A0ACC3MHL1_9PEZI</name>
<proteinExistence type="predicted"/>
<gene>
    <name evidence="1" type="ORF">LTR37_018842</name>
</gene>
<comment type="caution">
    <text evidence="1">The sequence shown here is derived from an EMBL/GenBank/DDBJ whole genome shotgun (WGS) entry which is preliminary data.</text>
</comment>
<sequence length="1187" mass="131367">MPHATGDETMVDMDESSTIQSFLNQHGGADIGDSLVHTFDQGNKAEDAVDYEDISDEDDLPEEEEATHRVSADGDPSDEFDQLAGDLGGLPAQPPPLHTNGFHEEIDAKDQYSNDLFGESDEAHDLFGDSTPSPEQKRAQPASHAHPSLQRPSGLALPSKSSLALPGISTSYQQQPQLRLPQQNSGSMSPPSFHEGGYSPAASIEDDDLSDGAALTAGERMQRRLFKLAARKQAGEDVDETLEEIDLDVFYSLFPSFEKNQNPSFVKLFPPRPAKYRGKAPLKPPRPVIPTKLSLDIMPDQEKTFKAPGLLHQAGDERSQRDGLVYLHFGSGQQEDSDDDLALSVLDEDERIGGVTMQDLAVICGDWDMPGSDTASIASVYDRSMGGEWEGEESARPRKRQRTDALGTDYALALQEPQPSLENPELATAKLARSVALDLNDPNLLIDELAPQKRRKTTIDSRRNGISKKSIAKRYNISNDEAYDLLKENHQHKVRSTLGSMSLEHSLPATKLQFPFYRISLDNKTKRSFHRPGLEVRDGRGREFRFQRHKHIKRKHLRGKEAKEIFGKAEDLILGDNSNVLLLEYSEEAPTMLSNFGMGNRLINYYRKRDTEDQERPKREMGETQVLLTQDKSPFANFGHVDRGEIVPTVQNGIYRAPVFQHKAKSTDFLVGLSSTYQGGHRFYIRNVENLHIVGQQFPLAEVPGEHSRKVTDAAKKRLRALSYRMYTKSVDPTRRAKPLNNENLMPHLPGHDMPQTRSKMREFMKYERAPGKDSGGVWVPPPGQVVPDADTLRSWIKPEDVCLLDSMQVGVQHLRDLGINGEKDADEDKDLDEGANIEEQLAPWRTTKNFIAACQGKAMLTVHGEGDPTGRGEGFSFVKTSMKGGFRAVGESAADKIEAKKRRETGGHSYNVAQQQKAYDDSIRTVWNRQKDSLAAALELSDTEMDDDADDPQSAYPARRGATPRSSYGTPATFARHDDESASQFSRGSADRGDKVLTITRKTIDKYGKPATTYEKVTNPRVIASYRKKKMEKQLNAISVLEMNPTGDAEMDALKRQQLEKELARISRNAERRVAREKQKGKHAASPAAGSPGPSDPEGTTPQKGRGRNKDGTARKCANCGQVGHIKTNRKSVSTFTCLFCDSSECELLVGGKKQAGNGTARNSSGFAAPRNAAGAGAQSYSRFTL</sequence>
<evidence type="ECO:0000313" key="2">
    <source>
        <dbReference type="Proteomes" id="UP001281147"/>
    </source>
</evidence>
<reference evidence="1" key="1">
    <citation type="submission" date="2023-07" db="EMBL/GenBank/DDBJ databases">
        <title>Black Yeasts Isolated from many extreme environments.</title>
        <authorList>
            <person name="Coleine C."/>
            <person name="Stajich J.E."/>
            <person name="Selbmann L."/>
        </authorList>
    </citation>
    <scope>NUCLEOTIDE SEQUENCE</scope>
    <source>
        <strain evidence="1">CCFEE 5714</strain>
    </source>
</reference>
<dbReference type="EMBL" id="JAUTXU010000274">
    <property type="protein sequence ID" value="KAK3691138.1"/>
    <property type="molecule type" value="Genomic_DNA"/>
</dbReference>
<organism evidence="1 2">
    <name type="scientific">Vermiconidia calcicola</name>
    <dbReference type="NCBI Taxonomy" id="1690605"/>
    <lineage>
        <taxon>Eukaryota</taxon>
        <taxon>Fungi</taxon>
        <taxon>Dikarya</taxon>
        <taxon>Ascomycota</taxon>
        <taxon>Pezizomycotina</taxon>
        <taxon>Dothideomycetes</taxon>
        <taxon>Dothideomycetidae</taxon>
        <taxon>Mycosphaerellales</taxon>
        <taxon>Extremaceae</taxon>
        <taxon>Vermiconidia</taxon>
    </lineage>
</organism>
<evidence type="ECO:0000313" key="1">
    <source>
        <dbReference type="EMBL" id="KAK3691138.1"/>
    </source>
</evidence>
<accession>A0ACC3MHL1</accession>
<dbReference type="Proteomes" id="UP001281147">
    <property type="component" value="Unassembled WGS sequence"/>
</dbReference>
<keyword evidence="2" id="KW-1185">Reference proteome</keyword>
<protein>
    <submittedName>
        <fullName evidence="1">Uncharacterized protein</fullName>
    </submittedName>
</protein>